<evidence type="ECO:0000256" key="4">
    <source>
        <dbReference type="ARBA" id="ARBA00022597"/>
    </source>
</evidence>
<dbReference type="PROSITE" id="PS51105">
    <property type="entry name" value="PTS_EIIC_TYPE_3"/>
    <property type="match status" value="1"/>
</dbReference>
<keyword evidence="2" id="KW-0813">Transport</keyword>
<feature type="transmembrane region" description="Helical" evidence="8">
    <location>
        <begin position="39"/>
        <end position="59"/>
    </location>
</feature>
<evidence type="ECO:0000256" key="6">
    <source>
        <dbReference type="ARBA" id="ARBA00022989"/>
    </source>
</evidence>
<keyword evidence="11" id="KW-1185">Reference proteome</keyword>
<feature type="transmembrane region" description="Helical" evidence="8">
    <location>
        <begin position="225"/>
        <end position="248"/>
    </location>
</feature>
<organism evidence="10 11">
    <name type="scientific">Lactiplantibacillus modestisalitolerans</name>
    <dbReference type="NCBI Taxonomy" id="1457219"/>
    <lineage>
        <taxon>Bacteria</taxon>
        <taxon>Bacillati</taxon>
        <taxon>Bacillota</taxon>
        <taxon>Bacilli</taxon>
        <taxon>Lactobacillales</taxon>
        <taxon>Lactobacillaceae</taxon>
        <taxon>Lactiplantibacillus</taxon>
    </lineage>
</organism>
<dbReference type="InterPro" id="IPR003352">
    <property type="entry name" value="PTS_EIIC"/>
</dbReference>
<keyword evidence="7 8" id="KW-0472">Membrane</keyword>
<dbReference type="EMBL" id="JBHLZY010000005">
    <property type="protein sequence ID" value="MFB9768698.1"/>
    <property type="molecule type" value="Genomic_DNA"/>
</dbReference>
<feature type="transmembrane region" description="Helical" evidence="8">
    <location>
        <begin position="337"/>
        <end position="357"/>
    </location>
</feature>
<comment type="subcellular location">
    <subcellularLocation>
        <location evidence="1">Cell membrane</location>
        <topology evidence="1">Multi-pass membrane protein</topology>
    </subcellularLocation>
</comment>
<reference evidence="10 11" key="1">
    <citation type="submission" date="2024-09" db="EMBL/GenBank/DDBJ databases">
        <authorList>
            <person name="Sun Q."/>
            <person name="Mori K."/>
        </authorList>
    </citation>
    <scope>NUCLEOTIDE SEQUENCE [LARGE SCALE GENOMIC DNA]</scope>
    <source>
        <strain evidence="10 11">TBRC 4576</strain>
    </source>
</reference>
<proteinExistence type="predicted"/>
<feature type="transmembrane region" description="Helical" evidence="8">
    <location>
        <begin position="419"/>
        <end position="438"/>
    </location>
</feature>
<evidence type="ECO:0000256" key="8">
    <source>
        <dbReference type="SAM" id="Phobius"/>
    </source>
</evidence>
<evidence type="ECO:0000256" key="5">
    <source>
        <dbReference type="ARBA" id="ARBA00022692"/>
    </source>
</evidence>
<evidence type="ECO:0000256" key="7">
    <source>
        <dbReference type="ARBA" id="ARBA00023136"/>
    </source>
</evidence>
<dbReference type="RefSeq" id="WP_137642216.1">
    <property type="nucleotide sequence ID" value="NZ_BJEA01000007.1"/>
</dbReference>
<evidence type="ECO:0000256" key="2">
    <source>
        <dbReference type="ARBA" id="ARBA00022448"/>
    </source>
</evidence>
<evidence type="ECO:0000259" key="9">
    <source>
        <dbReference type="PROSITE" id="PS51105"/>
    </source>
</evidence>
<comment type="caution">
    <text evidence="10">The sequence shown here is derived from an EMBL/GenBank/DDBJ whole genome shotgun (WGS) entry which is preliminary data.</text>
</comment>
<feature type="transmembrane region" description="Helical" evidence="8">
    <location>
        <begin position="79"/>
        <end position="99"/>
    </location>
</feature>
<sequence>MENSNSGNAFSNFINNKILPPIMKFVNTKPVKALQDGMVYALPFIIIGSVFLILSNIPIASVADAMKASGWSAFFNQAYTVTFGVLSLWAAVGIAYVYVRNEGYEALPAGLTSMAVFLLLQTLNIANPLVAAMGKAGSGITNAAGQVVMSGSQVSANIDKLPSALQSFVQAPVTGVINITWLGGQGMIAAIIVGILVGWSYSAMIRKGWKITLPEQVPASVANQFTAMIPAGVILIVAMLIYAAFASFGSTDMLQFIYKVLQTPLQGLSDSLGGALVIAFLVPFFWFFGVHGGLIMGAITSGLLIPNTFDNANLYKAGKLTVEQGAHIVTNEFYNNFINLTGSGITIGLVIFTLFAAKSVQFKTIGKVEFIPALFNINEPFLFGLPIVMNPFLAIPFFLTPVIVALSTYLVIRFGIVPPLNGFAAPWTTPAIISGFLIGGWKMAIWQTITLVMSTAIYFPFAKKYDAILTKQEDEKAAAEAAAGNAATDKM</sequence>
<dbReference type="PANTHER" id="PTHR33989">
    <property type="match status" value="1"/>
</dbReference>
<evidence type="ECO:0000313" key="10">
    <source>
        <dbReference type="EMBL" id="MFB9768698.1"/>
    </source>
</evidence>
<keyword evidence="5 8" id="KW-0812">Transmembrane</keyword>
<dbReference type="NCBIfam" id="TIGR00410">
    <property type="entry name" value="lacE"/>
    <property type="match status" value="1"/>
</dbReference>
<accession>A0ABV5WRB7</accession>
<feature type="transmembrane region" description="Helical" evidence="8">
    <location>
        <begin position="106"/>
        <end position="126"/>
    </location>
</feature>
<feature type="transmembrane region" description="Helical" evidence="8">
    <location>
        <begin position="186"/>
        <end position="204"/>
    </location>
</feature>
<name>A0ABV5WRB7_9LACO</name>
<feature type="transmembrane region" description="Helical" evidence="8">
    <location>
        <begin position="268"/>
        <end position="288"/>
    </location>
</feature>
<keyword evidence="6 8" id="KW-1133">Transmembrane helix</keyword>
<gene>
    <name evidence="10" type="ORF">ACFFLI_02275</name>
</gene>
<dbReference type="InterPro" id="IPR051088">
    <property type="entry name" value="PTS_Sugar-EIIC/EIIB"/>
</dbReference>
<keyword evidence="4 10" id="KW-0762">Sugar transport</keyword>
<keyword evidence="3" id="KW-1003">Cell membrane</keyword>
<feature type="transmembrane region" description="Helical" evidence="8">
    <location>
        <begin position="444"/>
        <end position="461"/>
    </location>
</feature>
<dbReference type="Proteomes" id="UP001589691">
    <property type="component" value="Unassembled WGS sequence"/>
</dbReference>
<feature type="transmembrane region" description="Helical" evidence="8">
    <location>
        <begin position="392"/>
        <end position="412"/>
    </location>
</feature>
<protein>
    <submittedName>
        <fullName evidence="10">PTS sugar transporter subunit IIC</fullName>
    </submittedName>
</protein>
<feature type="domain" description="PTS EIIC type-3" evidence="9">
    <location>
        <begin position="14"/>
        <end position="461"/>
    </location>
</feature>
<dbReference type="Pfam" id="PF02378">
    <property type="entry name" value="PTS_EIIC"/>
    <property type="match status" value="1"/>
</dbReference>
<evidence type="ECO:0000313" key="11">
    <source>
        <dbReference type="Proteomes" id="UP001589691"/>
    </source>
</evidence>
<evidence type="ECO:0000256" key="3">
    <source>
        <dbReference type="ARBA" id="ARBA00022475"/>
    </source>
</evidence>
<dbReference type="InterPro" id="IPR004501">
    <property type="entry name" value="PTS_EIIC_3"/>
</dbReference>
<evidence type="ECO:0000256" key="1">
    <source>
        <dbReference type="ARBA" id="ARBA00004651"/>
    </source>
</evidence>
<dbReference type="PANTHER" id="PTHR33989:SF4">
    <property type="entry name" value="PTS SYSTEM N,N'-DIACETYLCHITOBIOSE-SPECIFIC EIIC COMPONENT"/>
    <property type="match status" value="1"/>
</dbReference>